<dbReference type="InterPro" id="IPR055367">
    <property type="entry name" value="WH4_Lhr"/>
</dbReference>
<evidence type="ECO:0000313" key="12">
    <source>
        <dbReference type="EMBL" id="ARU59403.1"/>
    </source>
</evidence>
<keyword evidence="6" id="KW-0238">DNA-binding</keyword>
<dbReference type="GO" id="GO:0016887">
    <property type="term" value="F:ATP hydrolysis activity"/>
    <property type="evidence" value="ECO:0007669"/>
    <property type="project" value="TreeGrafter"/>
</dbReference>
<dbReference type="Pfam" id="PF19306">
    <property type="entry name" value="WHD_Lhr"/>
    <property type="match status" value="1"/>
</dbReference>
<feature type="compositionally biased region" description="Low complexity" evidence="9">
    <location>
        <begin position="1282"/>
        <end position="1302"/>
    </location>
</feature>
<name>A0A1Y0IIZ0_9GAMM</name>
<keyword evidence="3" id="KW-0378">Hydrolase</keyword>
<dbReference type="GO" id="GO:0005524">
    <property type="term" value="F:ATP binding"/>
    <property type="evidence" value="ECO:0007669"/>
    <property type="project" value="UniProtKB-KW"/>
</dbReference>
<feature type="domain" description="Helicase ATP-binding" evidence="10">
    <location>
        <begin position="36"/>
        <end position="232"/>
    </location>
</feature>
<dbReference type="InterPro" id="IPR014001">
    <property type="entry name" value="Helicase_ATP-bd"/>
</dbReference>
<evidence type="ECO:0000256" key="1">
    <source>
        <dbReference type="ARBA" id="ARBA00022741"/>
    </source>
</evidence>
<keyword evidence="2" id="KW-0227">DNA damage</keyword>
<dbReference type="EMBL" id="CP021425">
    <property type="protein sequence ID" value="ARU59403.1"/>
    <property type="molecule type" value="Genomic_DNA"/>
</dbReference>
<dbReference type="Gene3D" id="3.40.50.300">
    <property type="entry name" value="P-loop containing nucleotide triphosphate hydrolases"/>
    <property type="match status" value="2"/>
</dbReference>
<dbReference type="SMART" id="SM00490">
    <property type="entry name" value="HELICc"/>
    <property type="match status" value="1"/>
</dbReference>
<evidence type="ECO:0000259" key="10">
    <source>
        <dbReference type="PROSITE" id="PS51192"/>
    </source>
</evidence>
<dbReference type="InterPro" id="IPR045628">
    <property type="entry name" value="Lhr_WH_dom"/>
</dbReference>
<protein>
    <submittedName>
        <fullName evidence="12">Lhr-like helicase</fullName>
    </submittedName>
</protein>
<evidence type="ECO:0000256" key="7">
    <source>
        <dbReference type="ARBA" id="ARBA00023204"/>
    </source>
</evidence>
<reference evidence="12 13" key="1">
    <citation type="submission" date="2017-05" db="EMBL/GenBank/DDBJ databases">
        <title>Genomic insights into alkan degradation activity of Oleiphilus messinensis.</title>
        <authorList>
            <person name="Kozyavkin S.A."/>
            <person name="Slesarev A.I."/>
            <person name="Golyshin P.N."/>
            <person name="Korzhenkov A."/>
            <person name="Golyshina O.N."/>
            <person name="Toshchakov S.V."/>
        </authorList>
    </citation>
    <scope>NUCLEOTIDE SEQUENCE [LARGE SCALE GENOMIC DNA]</scope>
    <source>
        <strain evidence="12 13">ME102</strain>
    </source>
</reference>
<dbReference type="Proteomes" id="UP000196027">
    <property type="component" value="Chromosome"/>
</dbReference>
<dbReference type="Pfam" id="PF08494">
    <property type="entry name" value="DEAD_assoc"/>
    <property type="match status" value="1"/>
</dbReference>
<evidence type="ECO:0000256" key="9">
    <source>
        <dbReference type="SAM" id="MobiDB-lite"/>
    </source>
</evidence>
<evidence type="ECO:0000259" key="11">
    <source>
        <dbReference type="PROSITE" id="PS51194"/>
    </source>
</evidence>
<proteinExistence type="predicted"/>
<dbReference type="Pfam" id="PF23234">
    <property type="entry name" value="WHD_4th_Lhr"/>
    <property type="match status" value="1"/>
</dbReference>
<feature type="region of interest" description="Disordered" evidence="9">
    <location>
        <begin position="1279"/>
        <end position="1303"/>
    </location>
</feature>
<sequence length="1541" mass="173839">MSEHAADHSVLKLFHPAIQNWFSDIGRPTEIQSLSWPRIAEGKHCLISAPTGSGKTLTAFLWSINRFLTGELKAGQTRILYISPLKALNNDIRENLLLPLQQLQAEVEQKAEVEQSGESFPLIRVQTRSGDTDSNARRQMLRQPPDILITTPESLNLLLSSRSGISLLDQLDTVILDELHSLLGNKRGTYLMSAIERLVPLSGEFQRIALSATIEPMSVAARFLGGYRCEDTDSPVPSYIARDVQILQGQGAGQKSYEVNVLYPDRLRQHATDKTLWDFLAEELLDVIARNRSTLIFVNSRALCEKLTLKVNTAAKRVVAYAHHGSLSKELRKEVEQRLKQGELAAIIATSSLEMGIDIGALDEVVLIQTVDAMASAIQRIGRAGHRVGEVSKGLFLPTHAQDFLETAVLAEAVLNKTIEPLKPVQCPLDVLAQVIISCTAIQSWPLTTLYNQLRCCSAYHDLSREQFDLVLNMLAGQYSDNRIRELQRRINVDRIAQTATATKGAVLTLYQAGGVIPDRGYFHLRHQDSSAKIGELDEEFVWETRVGQTFTLGTQNWQIQRITHNDVFVLPGKRGPTPPPFWKAESLNRNVHFSARIGIFLKRINTDLSEAKESLDPLINLLHHRYLQSEYALDLSASRALLTFLVEQRQHTGVELPHQHHIVIEEVHSFLGYQQGRQIVIHTFWGAPLNRPLALALEAAWQKQFGEQIEIFSSNDCLVLQLPHGIAAEQLLHLVAAEQLESLLRQRLEGSGFFGARFRECAGRALLLSKGQFNQRHPLWMSRLQSQKLLDVVRSAADFPILLETWRTCFQDEFDLTGLRTKLEQLDSGAIRWSLCSVNTPSPMAKNIGWDQVNQYMYMDDTPKNQAASSLSDQLLQSLVFDTESRPQIPLDIIAAFNTKRQRLSAGYAPDSPSELLEWVKERLIIPAGEWRALRAAMAQEYGPTTPDEFESALVQRLSILEVNSPLQANENKICLVVANEQLFAITQLFYANHEYLYYPITQRQDHAGSVPGSVPGSVSGTSPCKTHDNAQPLNPELTLSTWLLQWLSFYGPMTVSAIQDKLNLDPHQLEDALLELVEEDRLIAGNLIQTDQDLPQYCERKNVEILIYLARQHATPAFEAKPLNSLPAFLFDWQLQGIHNEDPLEALANFIGMFCGYPAPAGFWEQDLLTSRLPDYDPLQLDHLFNEADIQWRGTGERQITFGYSGDLEILAAQEVPDTLPELGFTEITGRYPLGILASQSGKAEATLLPELWRCVWRGQISNDSIAALRKGLQQQFKDPSSAPSAAPGSYSSRRPSQRLSQRRFKSWKQGLSMPGNWYSWDNANAIPEDLNLHSPDQLELEKDRVRVLLARYGILFRELLQKELPEFRWGRVFRALRLMELTREVLTGHFFEDIPGLQFIDPTAFRRLQQTDQASGIYWLSAIDPLSFCGSALKPLKHQRPKRLDTTHLVFRGVAVVMISFKLGKVLEINIAPDDPDLPDVLNLLHHLLYREPRTANCIEIETINDQTAPDSPYLPALQARFDVFHDHRKVTLQRRLT</sequence>
<gene>
    <name evidence="12" type="ORF">OLMES_5423</name>
</gene>
<dbReference type="PROSITE" id="PS51194">
    <property type="entry name" value="HELICASE_CTER"/>
    <property type="match status" value="1"/>
</dbReference>
<dbReference type="InterPro" id="IPR001650">
    <property type="entry name" value="Helicase_C-like"/>
</dbReference>
<dbReference type="Pfam" id="PF00270">
    <property type="entry name" value="DEAD"/>
    <property type="match status" value="1"/>
</dbReference>
<dbReference type="SMART" id="SM00487">
    <property type="entry name" value="DEXDc"/>
    <property type="match status" value="1"/>
</dbReference>
<dbReference type="InterPro" id="IPR055368">
    <property type="entry name" value="WH3_Lhr"/>
</dbReference>
<keyword evidence="8" id="KW-0413">Isomerase</keyword>
<dbReference type="GO" id="GO:0003677">
    <property type="term" value="F:DNA binding"/>
    <property type="evidence" value="ECO:0007669"/>
    <property type="project" value="UniProtKB-KW"/>
</dbReference>
<dbReference type="SMART" id="SM00382">
    <property type="entry name" value="AAA"/>
    <property type="match status" value="1"/>
</dbReference>
<dbReference type="InterPro" id="IPR011545">
    <property type="entry name" value="DEAD/DEAH_box_helicase_dom"/>
</dbReference>
<dbReference type="PROSITE" id="PS51192">
    <property type="entry name" value="HELICASE_ATP_BIND_1"/>
    <property type="match status" value="1"/>
</dbReference>
<evidence type="ECO:0000256" key="2">
    <source>
        <dbReference type="ARBA" id="ARBA00022763"/>
    </source>
</evidence>
<evidence type="ECO:0000256" key="6">
    <source>
        <dbReference type="ARBA" id="ARBA00023125"/>
    </source>
</evidence>
<dbReference type="RefSeq" id="WP_198343147.1">
    <property type="nucleotide sequence ID" value="NZ_CP021425.1"/>
</dbReference>
<keyword evidence="5" id="KW-0067">ATP-binding</keyword>
<dbReference type="InterPro" id="IPR013701">
    <property type="entry name" value="Lhr-like_DEAD/DEAH_assoc"/>
</dbReference>
<keyword evidence="4 12" id="KW-0347">Helicase</keyword>
<dbReference type="Pfam" id="PF00271">
    <property type="entry name" value="Helicase_C"/>
    <property type="match status" value="1"/>
</dbReference>
<dbReference type="KEGG" id="ome:OLMES_5423"/>
<dbReference type="InterPro" id="IPR027417">
    <property type="entry name" value="P-loop_NTPase"/>
</dbReference>
<evidence type="ECO:0000256" key="3">
    <source>
        <dbReference type="ARBA" id="ARBA00022801"/>
    </source>
</evidence>
<keyword evidence="13" id="KW-1185">Reference proteome</keyword>
<evidence type="ECO:0000256" key="5">
    <source>
        <dbReference type="ARBA" id="ARBA00022840"/>
    </source>
</evidence>
<dbReference type="SUPFAM" id="SSF52540">
    <property type="entry name" value="P-loop containing nucleoside triphosphate hydrolases"/>
    <property type="match status" value="1"/>
</dbReference>
<dbReference type="PANTHER" id="PTHR47962:SF5">
    <property type="entry name" value="ATP-DEPENDENT HELICASE LHR-RELATED"/>
    <property type="match status" value="1"/>
</dbReference>
<dbReference type="InterPro" id="IPR052511">
    <property type="entry name" value="ATP-dep_Helicase"/>
</dbReference>
<feature type="domain" description="Helicase C-terminal" evidence="11">
    <location>
        <begin position="280"/>
        <end position="430"/>
    </location>
</feature>
<keyword evidence="7" id="KW-0234">DNA repair</keyword>
<accession>A0A1Y0IIZ0</accession>
<dbReference type="Pfam" id="PF23235">
    <property type="entry name" value="WHD_3rd_Lhr"/>
    <property type="match status" value="1"/>
</dbReference>
<evidence type="ECO:0000256" key="8">
    <source>
        <dbReference type="ARBA" id="ARBA00023235"/>
    </source>
</evidence>
<dbReference type="PANTHER" id="PTHR47962">
    <property type="entry name" value="ATP-DEPENDENT HELICASE LHR-RELATED-RELATED"/>
    <property type="match status" value="1"/>
</dbReference>
<evidence type="ECO:0000313" key="13">
    <source>
        <dbReference type="Proteomes" id="UP000196027"/>
    </source>
</evidence>
<dbReference type="InterPro" id="IPR003593">
    <property type="entry name" value="AAA+_ATPase"/>
</dbReference>
<organism evidence="12 13">
    <name type="scientific">Oleiphilus messinensis</name>
    <dbReference type="NCBI Taxonomy" id="141451"/>
    <lineage>
        <taxon>Bacteria</taxon>
        <taxon>Pseudomonadati</taxon>
        <taxon>Pseudomonadota</taxon>
        <taxon>Gammaproteobacteria</taxon>
        <taxon>Oceanospirillales</taxon>
        <taxon>Oleiphilaceae</taxon>
        <taxon>Oleiphilus</taxon>
    </lineage>
</organism>
<evidence type="ECO:0000256" key="4">
    <source>
        <dbReference type="ARBA" id="ARBA00022806"/>
    </source>
</evidence>
<keyword evidence="1" id="KW-0547">Nucleotide-binding</keyword>
<dbReference type="GO" id="GO:0004386">
    <property type="term" value="F:helicase activity"/>
    <property type="evidence" value="ECO:0007669"/>
    <property type="project" value="UniProtKB-KW"/>
</dbReference>
<dbReference type="GO" id="GO:0006281">
    <property type="term" value="P:DNA repair"/>
    <property type="evidence" value="ECO:0007669"/>
    <property type="project" value="UniProtKB-KW"/>
</dbReference>